<dbReference type="Pfam" id="PF03869">
    <property type="entry name" value="Arc"/>
    <property type="match status" value="1"/>
</dbReference>
<keyword evidence="2" id="KW-0238">DNA-binding</keyword>
<comment type="caution">
    <text evidence="2">The sequence shown here is derived from an EMBL/GenBank/DDBJ whole genome shotgun (WGS) entry which is preliminary data.</text>
</comment>
<evidence type="ECO:0000313" key="2">
    <source>
        <dbReference type="EMBL" id="TWR88723.1"/>
    </source>
</evidence>
<dbReference type="RefSeq" id="WP_146386037.1">
    <property type="nucleotide sequence ID" value="NZ_VFIO01000005.1"/>
</dbReference>
<dbReference type="SUPFAM" id="SSF47598">
    <property type="entry name" value="Ribbon-helix-helix"/>
    <property type="match status" value="1"/>
</dbReference>
<dbReference type="Gene3D" id="1.10.1220.10">
    <property type="entry name" value="Met repressor-like"/>
    <property type="match status" value="1"/>
</dbReference>
<dbReference type="Proteomes" id="UP000318428">
    <property type="component" value="Unassembled WGS sequence"/>
</dbReference>
<dbReference type="GO" id="GO:0003677">
    <property type="term" value="F:DNA binding"/>
    <property type="evidence" value="ECO:0007669"/>
    <property type="project" value="UniProtKB-KW"/>
</dbReference>
<protein>
    <submittedName>
        <fullName evidence="2">Arc family DNA-binding protein</fullName>
    </submittedName>
</protein>
<evidence type="ECO:0000259" key="1">
    <source>
        <dbReference type="Pfam" id="PF03869"/>
    </source>
</evidence>
<feature type="domain" description="Arc-like DNA binding" evidence="1">
    <location>
        <begin position="4"/>
        <end position="48"/>
    </location>
</feature>
<sequence>MNESRELDKFVLRLPEGLRPEIAEVARTNQRSMNGEIIVRIQRSLIQDQLKIEQDKLIAQLLKRIETLEEKGLPHVY</sequence>
<keyword evidence="3" id="KW-1185">Reference proteome</keyword>
<gene>
    <name evidence="2" type="ORF">FJD38_15060</name>
</gene>
<organism evidence="2 3">
    <name type="scientific">Pseudomonas saxonica</name>
    <dbReference type="NCBI Taxonomy" id="2600598"/>
    <lineage>
        <taxon>Bacteria</taxon>
        <taxon>Pseudomonadati</taxon>
        <taxon>Pseudomonadota</taxon>
        <taxon>Gammaproteobacteria</taxon>
        <taxon>Pseudomonadales</taxon>
        <taxon>Pseudomonadaceae</taxon>
        <taxon>Pseudomonas</taxon>
    </lineage>
</organism>
<accession>A0ABY3GHA1</accession>
<dbReference type="InterPro" id="IPR005569">
    <property type="entry name" value="Arc_DNA-bd_dom"/>
</dbReference>
<evidence type="ECO:0000313" key="3">
    <source>
        <dbReference type="Proteomes" id="UP000318428"/>
    </source>
</evidence>
<dbReference type="EMBL" id="VFIO01000005">
    <property type="protein sequence ID" value="TWR88723.1"/>
    <property type="molecule type" value="Genomic_DNA"/>
</dbReference>
<name>A0ABY3GHA1_9PSED</name>
<dbReference type="InterPro" id="IPR010985">
    <property type="entry name" value="Ribbon_hlx_hlx"/>
</dbReference>
<proteinExistence type="predicted"/>
<reference evidence="2 3" key="1">
    <citation type="submission" date="2019-06" db="EMBL/GenBank/DDBJ databases">
        <title>Pseudomonas bimorpha sp. nov. isolated from bovine raw milk and skim milk concentrate.</title>
        <authorList>
            <person name="Hofmann K."/>
            <person name="Huptas C."/>
            <person name="Doll E."/>
            <person name="Scherer S."/>
            <person name="Wenning M."/>
        </authorList>
    </citation>
    <scope>NUCLEOTIDE SEQUENCE [LARGE SCALE GENOMIC DNA]</scope>
    <source>
        <strain evidence="2 3">DSM 108989</strain>
    </source>
</reference>
<dbReference type="InterPro" id="IPR013321">
    <property type="entry name" value="Arc_rbn_hlx_hlx"/>
</dbReference>